<accession>A0ABT7ETK8</accession>
<dbReference type="EMBL" id="JASJUT010000017">
    <property type="protein sequence ID" value="MDK2598387.1"/>
    <property type="molecule type" value="Genomic_DNA"/>
</dbReference>
<dbReference type="Proteomes" id="UP001231915">
    <property type="component" value="Unassembled WGS sequence"/>
</dbReference>
<name>A0ABT7ETK8_9GAMM</name>
<sequence>MNTKKAIILAFEAGYQLGYSDSNNGIHIKLEKVVERFMNSEFEPALSSPNDMSRFAELELASDK</sequence>
<reference evidence="1 2" key="1">
    <citation type="submission" date="2023-05" db="EMBL/GenBank/DDBJ databases">
        <title>Pseudoalteromonas ardens sp. nov., Pseudoalteromonas obscura sp. nov., and Pseudoalteromonas umbrosa sp. nov., isolated from the coral Montipora capitata.</title>
        <authorList>
            <person name="Thomas E.M."/>
            <person name="Smith E.M."/>
            <person name="Papke E."/>
            <person name="Shlafstein M.D."/>
            <person name="Oline D.K."/>
            <person name="Videau P."/>
            <person name="Saw J.H."/>
            <person name="Strangman W.K."/>
            <person name="Ushijima B."/>
        </authorList>
    </citation>
    <scope>NUCLEOTIDE SEQUENCE [LARGE SCALE GENOMIC DNA]</scope>
    <source>
        <strain evidence="1 2">P94</strain>
    </source>
</reference>
<keyword evidence="2" id="KW-1185">Reference proteome</keyword>
<dbReference type="RefSeq" id="WP_284138794.1">
    <property type="nucleotide sequence ID" value="NZ_JASJUT010000017.1"/>
</dbReference>
<comment type="caution">
    <text evidence="1">The sequence shown here is derived from an EMBL/GenBank/DDBJ whole genome shotgun (WGS) entry which is preliminary data.</text>
</comment>
<evidence type="ECO:0000313" key="1">
    <source>
        <dbReference type="EMBL" id="MDK2598387.1"/>
    </source>
</evidence>
<evidence type="ECO:0000313" key="2">
    <source>
        <dbReference type="Proteomes" id="UP001231915"/>
    </source>
</evidence>
<organism evidence="1 2">
    <name type="scientific">Pseudoalteromonas obscura</name>
    <dbReference type="NCBI Taxonomy" id="3048491"/>
    <lineage>
        <taxon>Bacteria</taxon>
        <taxon>Pseudomonadati</taxon>
        <taxon>Pseudomonadota</taxon>
        <taxon>Gammaproteobacteria</taxon>
        <taxon>Alteromonadales</taxon>
        <taxon>Pseudoalteromonadaceae</taxon>
        <taxon>Pseudoalteromonas</taxon>
    </lineage>
</organism>
<proteinExistence type="predicted"/>
<protein>
    <submittedName>
        <fullName evidence="1">Uncharacterized protein</fullName>
    </submittedName>
</protein>
<gene>
    <name evidence="1" type="ORF">QNM18_25355</name>
</gene>